<keyword evidence="3" id="KW-1185">Reference proteome</keyword>
<evidence type="ECO:0000313" key="3">
    <source>
        <dbReference type="Proteomes" id="UP000286415"/>
    </source>
</evidence>
<feature type="compositionally biased region" description="Polar residues" evidence="1">
    <location>
        <begin position="299"/>
        <end position="313"/>
    </location>
</feature>
<sequence>MCCPIMLQFQDENDALRLLTSQALLCSTKNFRTIKVKAARTRIQRQLTKKLPPSTPPSDALLNTSPTHMISKAINSPIVKTPGASMNGAHRCPSTNLRPTCATAKSIPYAVVPKPVTPPTASTRVDAPVVPLNSQCHMITPSTEPTPNYSALSSFVALRDPEPSTAPANGLSALPSVKTANVPISPLELSPGPEATDAARLPAKTMTAPGVDGTCARHRPPDLLSLRVPPPPKYTFGLKHLLSTPQYVTRPREFAPRSSQDKWTLSRPPHNHMTSTNRKLGETSHPQIPKLGTVMPLPVQTSRTPNLRPSSTNLTCGLPPHASLVLGRAYSLQTPLPNLSPYQAMPPWPPTCYLPEIPIRQLPTPLPTPPSPKPRKDPPLQPLKGTSSFTHHVPGRNSYPQRPMTNSVPHPFSLPNLPTFVPPEHHFRQPPIPPQPPPIFTSHPPPHLTMQKVTRSAALYSTACHSPRVIPYPILNLIQHLLPWVQTYLTNYPPIHHQY</sequence>
<reference evidence="2 3" key="1">
    <citation type="journal article" date="2018" name="Biotechnol. Adv.">
        <title>Improved genomic resources and new bioinformatic workflow for the carcinogenic parasite Clonorchis sinensis: Biotechnological implications.</title>
        <authorList>
            <person name="Wang D."/>
            <person name="Korhonen P.K."/>
            <person name="Gasser R.B."/>
            <person name="Young N.D."/>
        </authorList>
    </citation>
    <scope>NUCLEOTIDE SEQUENCE [LARGE SCALE GENOMIC DNA]</scope>
    <source>
        <strain evidence="2">Cs-k2</strain>
    </source>
</reference>
<protein>
    <submittedName>
        <fullName evidence="2">Uncharacterized protein</fullName>
    </submittedName>
</protein>
<feature type="region of interest" description="Disordered" evidence="1">
    <location>
        <begin position="252"/>
        <end position="313"/>
    </location>
</feature>
<dbReference type="Proteomes" id="UP000286415">
    <property type="component" value="Unassembled WGS sequence"/>
</dbReference>
<dbReference type="EMBL" id="NIRI02000056">
    <property type="protein sequence ID" value="KAG5445981.1"/>
    <property type="molecule type" value="Genomic_DNA"/>
</dbReference>
<accession>A0A8T1MB98</accession>
<comment type="caution">
    <text evidence="2">The sequence shown here is derived from an EMBL/GenBank/DDBJ whole genome shotgun (WGS) entry which is preliminary data.</text>
</comment>
<organism evidence="2 3">
    <name type="scientific">Clonorchis sinensis</name>
    <name type="common">Chinese liver fluke</name>
    <dbReference type="NCBI Taxonomy" id="79923"/>
    <lineage>
        <taxon>Eukaryota</taxon>
        <taxon>Metazoa</taxon>
        <taxon>Spiralia</taxon>
        <taxon>Lophotrochozoa</taxon>
        <taxon>Platyhelminthes</taxon>
        <taxon>Trematoda</taxon>
        <taxon>Digenea</taxon>
        <taxon>Opisthorchiida</taxon>
        <taxon>Opisthorchiata</taxon>
        <taxon>Opisthorchiidae</taxon>
        <taxon>Clonorchis</taxon>
    </lineage>
</organism>
<feature type="compositionally biased region" description="Polar residues" evidence="1">
    <location>
        <begin position="398"/>
        <end position="408"/>
    </location>
</feature>
<evidence type="ECO:0000256" key="1">
    <source>
        <dbReference type="SAM" id="MobiDB-lite"/>
    </source>
</evidence>
<reference evidence="2 3" key="2">
    <citation type="journal article" date="2021" name="Genomics">
        <title>High-quality reference genome for Clonorchis sinensis.</title>
        <authorList>
            <person name="Young N.D."/>
            <person name="Stroehlein A.J."/>
            <person name="Kinkar L."/>
            <person name="Wang T."/>
            <person name="Sohn W.M."/>
            <person name="Chang B.C.H."/>
            <person name="Kaur P."/>
            <person name="Weisz D."/>
            <person name="Dudchenko O."/>
            <person name="Aiden E.L."/>
            <person name="Korhonen P.K."/>
            <person name="Gasser R.B."/>
        </authorList>
    </citation>
    <scope>NUCLEOTIDE SEQUENCE [LARGE SCALE GENOMIC DNA]</scope>
    <source>
        <strain evidence="2">Cs-k2</strain>
    </source>
</reference>
<name>A0A8T1MB98_CLOSI</name>
<evidence type="ECO:0000313" key="2">
    <source>
        <dbReference type="EMBL" id="KAG5445981.1"/>
    </source>
</evidence>
<gene>
    <name evidence="2" type="ORF">CSKR_203343</name>
</gene>
<proteinExistence type="predicted"/>
<dbReference type="AlphaFoldDB" id="A0A8T1MB98"/>
<feature type="region of interest" description="Disordered" evidence="1">
    <location>
        <begin position="359"/>
        <end position="408"/>
    </location>
</feature>